<protein>
    <submittedName>
        <fullName evidence="1">Uncharacterized protein</fullName>
    </submittedName>
</protein>
<reference evidence="1" key="1">
    <citation type="journal article" date="2023" name="Int. J. Syst. Evol. Microbiol.">
        <title>&lt;i&gt;Shewanella septentrionalis&lt;/i&gt; sp. nov. and &lt;i&gt;Shewanella holmiensis&lt;/i&gt; sp. nov., isolated from Baltic Sea water and sediments.</title>
        <authorList>
            <person name="Martin-Rodriguez A.J."/>
            <person name="Thorell K."/>
            <person name="Joffre E."/>
            <person name="Jensie-Markopoulos S."/>
            <person name="Moore E.R.B."/>
            <person name="Sjoling A."/>
        </authorList>
    </citation>
    <scope>NUCLEOTIDE SEQUENCE</scope>
    <source>
        <strain evidence="1">SP1S2-7</strain>
    </source>
</reference>
<proteinExistence type="predicted"/>
<keyword evidence="2" id="KW-1185">Reference proteome</keyword>
<sequence>MLRIFCVIFLGLTSLMDKKYYFKDEFHETKSRAIFTIIVSSFVVQPVLVSEHNFNANSDKIERVSQGLPGHIGVAAQEIASRLMTMNRL</sequence>
<dbReference type="Proteomes" id="UP001155546">
    <property type="component" value="Unassembled WGS sequence"/>
</dbReference>
<organism evidence="1 2">
    <name type="scientific">Shewanella holmiensis</name>
    <dbReference type="NCBI Taxonomy" id="2952222"/>
    <lineage>
        <taxon>Bacteria</taxon>
        <taxon>Pseudomonadati</taxon>
        <taxon>Pseudomonadota</taxon>
        <taxon>Gammaproteobacteria</taxon>
        <taxon>Alteromonadales</taxon>
        <taxon>Shewanellaceae</taxon>
        <taxon>Shewanella</taxon>
    </lineage>
</organism>
<dbReference type="AlphaFoldDB" id="A0A9X2WLI7"/>
<accession>A0A9X2WLI7</accession>
<comment type="caution">
    <text evidence="1">The sequence shown here is derived from an EMBL/GenBank/DDBJ whole genome shotgun (WGS) entry which is preliminary data.</text>
</comment>
<evidence type="ECO:0000313" key="1">
    <source>
        <dbReference type="EMBL" id="MCT7941483.1"/>
    </source>
</evidence>
<name>A0A9X2WLI7_9GAMM</name>
<evidence type="ECO:0000313" key="2">
    <source>
        <dbReference type="Proteomes" id="UP001155546"/>
    </source>
</evidence>
<dbReference type="EMBL" id="JAMTCD010000006">
    <property type="protein sequence ID" value="MCT7941483.1"/>
    <property type="molecule type" value="Genomic_DNA"/>
</dbReference>
<dbReference type="RefSeq" id="WP_261297882.1">
    <property type="nucleotide sequence ID" value="NZ_JAMTCD010000006.1"/>
</dbReference>
<gene>
    <name evidence="1" type="ORF">NE535_06675</name>
</gene>